<comment type="subcellular location">
    <subcellularLocation>
        <location evidence="1">Cell membrane</location>
    </subcellularLocation>
</comment>
<evidence type="ECO:0000256" key="6">
    <source>
        <dbReference type="ARBA" id="ARBA00023136"/>
    </source>
</evidence>
<keyword evidence="7" id="KW-0325">Glycoprotein</keyword>
<dbReference type="AlphaFoldDB" id="A0A8K0K4Q8"/>
<evidence type="ECO:0000256" key="5">
    <source>
        <dbReference type="ARBA" id="ARBA00022989"/>
    </source>
</evidence>
<evidence type="ECO:0000313" key="9">
    <source>
        <dbReference type="EMBL" id="KAG8225958.1"/>
    </source>
</evidence>
<dbReference type="GO" id="GO:0005886">
    <property type="term" value="C:plasma membrane"/>
    <property type="evidence" value="ECO:0007669"/>
    <property type="project" value="UniProtKB-SubCell"/>
</dbReference>
<keyword evidence="6 8" id="KW-0472">Membrane</keyword>
<accession>A0A8K0K4Q8</accession>
<dbReference type="Pfam" id="PF01130">
    <property type="entry name" value="CD36"/>
    <property type="match status" value="1"/>
</dbReference>
<keyword evidence="5 8" id="KW-1133">Transmembrane helix</keyword>
<dbReference type="Proteomes" id="UP000792457">
    <property type="component" value="Unassembled WGS sequence"/>
</dbReference>
<evidence type="ECO:0000256" key="4">
    <source>
        <dbReference type="ARBA" id="ARBA00022692"/>
    </source>
</evidence>
<dbReference type="InterPro" id="IPR002159">
    <property type="entry name" value="CD36_fam"/>
</dbReference>
<protein>
    <submittedName>
        <fullName evidence="9">Uncharacterized protein</fullName>
    </submittedName>
</protein>
<name>A0A8K0K4Q8_LADFU</name>
<organism evidence="9 10">
    <name type="scientific">Ladona fulva</name>
    <name type="common">Scarce chaser dragonfly</name>
    <name type="synonym">Libellula fulva</name>
    <dbReference type="NCBI Taxonomy" id="123851"/>
    <lineage>
        <taxon>Eukaryota</taxon>
        <taxon>Metazoa</taxon>
        <taxon>Ecdysozoa</taxon>
        <taxon>Arthropoda</taxon>
        <taxon>Hexapoda</taxon>
        <taxon>Insecta</taxon>
        <taxon>Pterygota</taxon>
        <taxon>Palaeoptera</taxon>
        <taxon>Odonata</taxon>
        <taxon>Epiprocta</taxon>
        <taxon>Anisoptera</taxon>
        <taxon>Libelluloidea</taxon>
        <taxon>Libellulidae</taxon>
        <taxon>Ladona</taxon>
    </lineage>
</organism>
<keyword evidence="4 8" id="KW-0812">Transmembrane</keyword>
<comment type="similarity">
    <text evidence="2">Belongs to the CD36 family.</text>
</comment>
<evidence type="ECO:0000256" key="1">
    <source>
        <dbReference type="ARBA" id="ARBA00004236"/>
    </source>
</evidence>
<gene>
    <name evidence="9" type="ORF">J437_LFUL006187</name>
</gene>
<keyword evidence="3" id="KW-1003">Cell membrane</keyword>
<proteinExistence type="inferred from homology"/>
<reference evidence="9" key="1">
    <citation type="submission" date="2013-04" db="EMBL/GenBank/DDBJ databases">
        <authorList>
            <person name="Qu J."/>
            <person name="Murali S.C."/>
            <person name="Bandaranaike D."/>
            <person name="Bellair M."/>
            <person name="Blankenburg K."/>
            <person name="Chao H."/>
            <person name="Dinh H."/>
            <person name="Doddapaneni H."/>
            <person name="Downs B."/>
            <person name="Dugan-Rocha S."/>
            <person name="Elkadiri S."/>
            <person name="Gnanaolivu R.D."/>
            <person name="Hernandez B."/>
            <person name="Javaid M."/>
            <person name="Jayaseelan J.C."/>
            <person name="Lee S."/>
            <person name="Li M."/>
            <person name="Ming W."/>
            <person name="Munidasa M."/>
            <person name="Muniz J."/>
            <person name="Nguyen L."/>
            <person name="Ongeri F."/>
            <person name="Osuji N."/>
            <person name="Pu L.-L."/>
            <person name="Puazo M."/>
            <person name="Qu C."/>
            <person name="Quiroz J."/>
            <person name="Raj R."/>
            <person name="Weissenberger G."/>
            <person name="Xin Y."/>
            <person name="Zou X."/>
            <person name="Han Y."/>
            <person name="Richards S."/>
            <person name="Worley K."/>
            <person name="Muzny D."/>
            <person name="Gibbs R."/>
        </authorList>
    </citation>
    <scope>NUCLEOTIDE SEQUENCE</scope>
    <source>
        <strain evidence="9">Sampled in the wild</strain>
    </source>
</reference>
<evidence type="ECO:0000313" key="10">
    <source>
        <dbReference type="Proteomes" id="UP000792457"/>
    </source>
</evidence>
<keyword evidence="10" id="KW-1185">Reference proteome</keyword>
<dbReference type="EMBL" id="KZ308260">
    <property type="protein sequence ID" value="KAG8225958.1"/>
    <property type="molecule type" value="Genomic_DNA"/>
</dbReference>
<evidence type="ECO:0000256" key="8">
    <source>
        <dbReference type="SAM" id="Phobius"/>
    </source>
</evidence>
<sequence>MKPSSHIELYKNLQEVVFPIFWTEGRAVMTPKLSSLVHRMLMGNTLGFLGIIVFLAIGVVLVLLAAVLHLWEKRRMSSRSLHVAARDNGQVNKPLMGNSSIPHGNVAWTEMRPIVKPNVANGGARY</sequence>
<feature type="transmembrane region" description="Helical" evidence="8">
    <location>
        <begin position="46"/>
        <end position="71"/>
    </location>
</feature>
<comment type="caution">
    <text evidence="9">The sequence shown here is derived from an EMBL/GenBank/DDBJ whole genome shotgun (WGS) entry which is preliminary data.</text>
</comment>
<evidence type="ECO:0000256" key="7">
    <source>
        <dbReference type="ARBA" id="ARBA00023180"/>
    </source>
</evidence>
<reference evidence="9" key="2">
    <citation type="submission" date="2017-10" db="EMBL/GenBank/DDBJ databases">
        <title>Ladona fulva Genome sequencing and assembly.</title>
        <authorList>
            <person name="Murali S."/>
            <person name="Richards S."/>
            <person name="Bandaranaike D."/>
            <person name="Bellair M."/>
            <person name="Blankenburg K."/>
            <person name="Chao H."/>
            <person name="Dinh H."/>
            <person name="Doddapaneni H."/>
            <person name="Dugan-Rocha S."/>
            <person name="Elkadiri S."/>
            <person name="Gnanaolivu R."/>
            <person name="Hernandez B."/>
            <person name="Skinner E."/>
            <person name="Javaid M."/>
            <person name="Lee S."/>
            <person name="Li M."/>
            <person name="Ming W."/>
            <person name="Munidasa M."/>
            <person name="Muniz J."/>
            <person name="Nguyen L."/>
            <person name="Hughes D."/>
            <person name="Osuji N."/>
            <person name="Pu L.-L."/>
            <person name="Puazo M."/>
            <person name="Qu C."/>
            <person name="Quiroz J."/>
            <person name="Raj R."/>
            <person name="Weissenberger G."/>
            <person name="Xin Y."/>
            <person name="Zou X."/>
            <person name="Han Y."/>
            <person name="Worley K."/>
            <person name="Muzny D."/>
            <person name="Gibbs R."/>
        </authorList>
    </citation>
    <scope>NUCLEOTIDE SEQUENCE</scope>
    <source>
        <strain evidence="9">Sampled in the wild</strain>
    </source>
</reference>
<evidence type="ECO:0000256" key="3">
    <source>
        <dbReference type="ARBA" id="ARBA00022475"/>
    </source>
</evidence>
<evidence type="ECO:0000256" key="2">
    <source>
        <dbReference type="ARBA" id="ARBA00010532"/>
    </source>
</evidence>